<comment type="similarity">
    <text evidence="2">Belongs to the attacin/sarcotoxin-2 family.</text>
</comment>
<sequence length="167" mass="18149">MKITVIIFASFCVLLNAQEYNLAEDEFGEEYIMVPLPLRRQKRQSTYDLSHAGGLTTLKLGHTQKFLDDGINKFSLNGNLAHTFTPRSPLTLGGSLNYLHRSGSGISVGVKNTPGYGTDLGVQGKYNILKKGGATFDAVGSYSRHYGGSSGTLTPDWFAGVQLKIPF</sequence>
<organism evidence="10 11">
    <name type="scientific">Cryptolaemus montrouzieri</name>
    <dbReference type="NCBI Taxonomy" id="559131"/>
    <lineage>
        <taxon>Eukaryota</taxon>
        <taxon>Metazoa</taxon>
        <taxon>Ecdysozoa</taxon>
        <taxon>Arthropoda</taxon>
        <taxon>Hexapoda</taxon>
        <taxon>Insecta</taxon>
        <taxon>Pterygota</taxon>
        <taxon>Neoptera</taxon>
        <taxon>Endopterygota</taxon>
        <taxon>Coleoptera</taxon>
        <taxon>Polyphaga</taxon>
        <taxon>Cucujiformia</taxon>
        <taxon>Coccinelloidea</taxon>
        <taxon>Coccinellidae</taxon>
        <taxon>Scymninae</taxon>
        <taxon>Scymnini</taxon>
        <taxon>Cryptolaemus</taxon>
    </lineage>
</organism>
<evidence type="ECO:0000256" key="1">
    <source>
        <dbReference type="ARBA" id="ARBA00004613"/>
    </source>
</evidence>
<proteinExistence type="inferred from homology"/>
<dbReference type="GO" id="GO:0005576">
    <property type="term" value="C:extracellular region"/>
    <property type="evidence" value="ECO:0007669"/>
    <property type="project" value="UniProtKB-SubCell"/>
</dbReference>
<feature type="domain" description="Attacin C-terminal" evidence="9">
    <location>
        <begin position="91"/>
        <end position="166"/>
    </location>
</feature>
<dbReference type="GO" id="GO:0042742">
    <property type="term" value="P:defense response to bacterium"/>
    <property type="evidence" value="ECO:0007669"/>
    <property type="project" value="UniProtKB-KW"/>
</dbReference>
<keyword evidence="8" id="KW-0732">Signal</keyword>
<comment type="caution">
    <text evidence="10">The sequence shown here is derived from an EMBL/GenBank/DDBJ whole genome shotgun (WGS) entry which is preliminary data.</text>
</comment>
<keyword evidence="4" id="KW-0929">Antimicrobial</keyword>
<evidence type="ECO:0000313" key="10">
    <source>
        <dbReference type="EMBL" id="KAL3265367.1"/>
    </source>
</evidence>
<keyword evidence="5" id="KW-0399">Innate immunity</keyword>
<keyword evidence="11" id="KW-1185">Reference proteome</keyword>
<reference evidence="10 11" key="1">
    <citation type="journal article" date="2021" name="BMC Biol.">
        <title>Horizontally acquired antibacterial genes associated with adaptive radiation of ladybird beetles.</title>
        <authorList>
            <person name="Li H.S."/>
            <person name="Tang X.F."/>
            <person name="Huang Y.H."/>
            <person name="Xu Z.Y."/>
            <person name="Chen M.L."/>
            <person name="Du X.Y."/>
            <person name="Qiu B.Y."/>
            <person name="Chen P.T."/>
            <person name="Zhang W."/>
            <person name="Slipinski A."/>
            <person name="Escalona H.E."/>
            <person name="Waterhouse R.M."/>
            <person name="Zwick A."/>
            <person name="Pang H."/>
        </authorList>
    </citation>
    <scope>NUCLEOTIDE SEQUENCE [LARGE SCALE GENOMIC DNA]</scope>
    <source>
        <strain evidence="10">SYSU2018</strain>
    </source>
</reference>
<dbReference type="EMBL" id="JABFTP020000001">
    <property type="protein sequence ID" value="KAL3265367.1"/>
    <property type="molecule type" value="Genomic_DNA"/>
</dbReference>
<keyword evidence="7" id="KW-0044">Antibiotic</keyword>
<protein>
    <recommendedName>
        <fullName evidence="9">Attacin C-terminal domain-containing protein</fullName>
    </recommendedName>
</protein>
<dbReference type="AlphaFoldDB" id="A0ABD2MG95"/>
<evidence type="ECO:0000256" key="4">
    <source>
        <dbReference type="ARBA" id="ARBA00022529"/>
    </source>
</evidence>
<evidence type="ECO:0000256" key="3">
    <source>
        <dbReference type="ARBA" id="ARBA00022525"/>
    </source>
</evidence>
<dbReference type="Proteomes" id="UP001516400">
    <property type="component" value="Unassembled WGS sequence"/>
</dbReference>
<evidence type="ECO:0000256" key="5">
    <source>
        <dbReference type="ARBA" id="ARBA00022588"/>
    </source>
</evidence>
<keyword evidence="6" id="KW-0391">Immunity</keyword>
<comment type="subcellular location">
    <subcellularLocation>
        <location evidence="1">Secreted</location>
    </subcellularLocation>
</comment>
<name>A0ABD2MG95_9CUCU</name>
<accession>A0ABD2MG95</accession>
<dbReference type="InterPro" id="IPR005521">
    <property type="entry name" value="Attacin_C"/>
</dbReference>
<evidence type="ECO:0000259" key="9">
    <source>
        <dbReference type="Pfam" id="PF03769"/>
    </source>
</evidence>
<dbReference type="Pfam" id="PF03769">
    <property type="entry name" value="Attacin_C"/>
    <property type="match status" value="1"/>
</dbReference>
<dbReference type="GO" id="GO:0045087">
    <property type="term" value="P:innate immune response"/>
    <property type="evidence" value="ECO:0007669"/>
    <property type="project" value="UniProtKB-KW"/>
</dbReference>
<keyword evidence="3" id="KW-0964">Secreted</keyword>
<evidence type="ECO:0000256" key="8">
    <source>
        <dbReference type="SAM" id="SignalP"/>
    </source>
</evidence>
<evidence type="ECO:0000256" key="6">
    <source>
        <dbReference type="ARBA" id="ARBA00022859"/>
    </source>
</evidence>
<evidence type="ECO:0000256" key="2">
    <source>
        <dbReference type="ARBA" id="ARBA00007550"/>
    </source>
</evidence>
<evidence type="ECO:0000256" key="7">
    <source>
        <dbReference type="ARBA" id="ARBA00023022"/>
    </source>
</evidence>
<feature type="chain" id="PRO_5044769479" description="Attacin C-terminal domain-containing protein" evidence="8">
    <location>
        <begin position="18"/>
        <end position="167"/>
    </location>
</feature>
<feature type="signal peptide" evidence="8">
    <location>
        <begin position="1"/>
        <end position="17"/>
    </location>
</feature>
<gene>
    <name evidence="10" type="ORF">HHI36_009574</name>
</gene>
<evidence type="ECO:0000313" key="11">
    <source>
        <dbReference type="Proteomes" id="UP001516400"/>
    </source>
</evidence>